<evidence type="ECO:0000256" key="17">
    <source>
        <dbReference type="ARBA" id="ARBA00079959"/>
    </source>
</evidence>
<evidence type="ECO:0000256" key="15">
    <source>
        <dbReference type="ARBA" id="ARBA00076340"/>
    </source>
</evidence>
<dbReference type="GO" id="GO:0036503">
    <property type="term" value="P:ERAD pathway"/>
    <property type="evidence" value="ECO:0007669"/>
    <property type="project" value="UniProtKB-ARBA"/>
</dbReference>
<dbReference type="SMART" id="SM00213">
    <property type="entry name" value="UBQ"/>
    <property type="match status" value="1"/>
</dbReference>
<keyword evidence="21" id="KW-0732">Signal</keyword>
<evidence type="ECO:0000256" key="20">
    <source>
        <dbReference type="SAM" id="Phobius"/>
    </source>
</evidence>
<evidence type="ECO:0000256" key="19">
    <source>
        <dbReference type="SAM" id="MobiDB-lite"/>
    </source>
</evidence>
<dbReference type="PANTHER" id="PTHR24067">
    <property type="entry name" value="UBIQUITIN-CONJUGATING ENZYME E2"/>
    <property type="match status" value="1"/>
</dbReference>
<dbReference type="SMART" id="SM00212">
    <property type="entry name" value="UBCc"/>
    <property type="match status" value="1"/>
</dbReference>
<dbReference type="AlphaFoldDB" id="A0AA41SWM2"/>
<feature type="domain" description="UBC core" evidence="23">
    <location>
        <begin position="530"/>
        <end position="690"/>
    </location>
</feature>
<evidence type="ECO:0000256" key="12">
    <source>
        <dbReference type="ARBA" id="ARBA00063420"/>
    </source>
</evidence>
<feature type="active site" description="Glycyl thioester intermediate" evidence="18">
    <location>
        <position position="615"/>
    </location>
</feature>
<evidence type="ECO:0000256" key="3">
    <source>
        <dbReference type="ARBA" id="ARBA00012486"/>
    </source>
</evidence>
<feature type="domain" description="Ubiquitin-like" evidence="22">
    <location>
        <begin position="376"/>
        <end position="453"/>
    </location>
</feature>
<evidence type="ECO:0000313" key="24">
    <source>
        <dbReference type="EMBL" id="MBZ3874337.1"/>
    </source>
</evidence>
<comment type="pathway">
    <text evidence="9">Protein modification.</text>
</comment>
<evidence type="ECO:0000256" key="10">
    <source>
        <dbReference type="ARBA" id="ARBA00055690"/>
    </source>
</evidence>
<evidence type="ECO:0000313" key="25">
    <source>
        <dbReference type="Proteomes" id="UP001166674"/>
    </source>
</evidence>
<comment type="subunit">
    <text evidence="12">Interacts with AUP1 (via C-terminus); the interaction recruits UBE2G2 to lipid droplets. Interacts with ubiquitin ligases AMFR/gp78 and RNF139/TRC8; recruitment to lipid droplets by AUP1 facilitates interaction of UBE2G2 with AMFR and RNF139, leading to sterol-induced ubiquitination of 3-hydroxy-3-methylglutaryl coenzyme A reductase and its subsequent proteasomal degradation.</text>
</comment>
<dbReference type="PROSITE" id="PS50127">
    <property type="entry name" value="UBC_2"/>
    <property type="match status" value="1"/>
</dbReference>
<feature type="region of interest" description="Disordered" evidence="19">
    <location>
        <begin position="97"/>
        <end position="125"/>
    </location>
</feature>
<dbReference type="GO" id="GO:0016925">
    <property type="term" value="P:protein sumoylation"/>
    <property type="evidence" value="ECO:0007669"/>
    <property type="project" value="UniProtKB-ARBA"/>
</dbReference>
<evidence type="ECO:0000256" key="11">
    <source>
        <dbReference type="ARBA" id="ARBA00055707"/>
    </source>
</evidence>
<dbReference type="InterPro" id="IPR000626">
    <property type="entry name" value="Ubiquitin-like_dom"/>
</dbReference>
<keyword evidence="6" id="KW-0547">Nucleotide-binding</keyword>
<protein>
    <recommendedName>
        <fullName evidence="14">Ubiquitin-conjugating enzyme E2 G2</fullName>
        <ecNumber evidence="3">2.3.2.23</ecNumber>
    </recommendedName>
    <alternativeName>
        <fullName evidence="17">E2 ubiquitin-conjugating enzyme G2</fullName>
    </alternativeName>
    <alternativeName>
        <fullName evidence="15">Ubiquitin carrier protein G2</fullName>
    </alternativeName>
    <alternativeName>
        <fullName evidence="16">Ubiquitin-protein ligase G2</fullName>
    </alternativeName>
</protein>
<comment type="function">
    <text evidence="11">Ubiquitin-like protein which can be covalently attached to target lysines either as a monomer or as a lysine-linked polymer. Does not seem to be involved in protein degradation and may function as an antagonist of ubiquitin in the degradation process. Plays a role in a number of cellular processes such as nuclear transport, DNA replication and repair, mitosis and signal transduction. Covalent attachment to its substrates requires prior activation by the E1 complex SAE1-SAE2 and linkage to the E2 enzyme UBE2I, and can be promoted by an E3 ligase such as PIAS1-4, RANBP2 or CBX4. Plays a role in the regulation of sumoylation status of SETX.</text>
</comment>
<feature type="chain" id="PRO_5041227282" description="Ubiquitin-conjugating enzyme E2 G2" evidence="21">
    <location>
        <begin position="33"/>
        <end position="691"/>
    </location>
</feature>
<comment type="function">
    <text evidence="10">Accepts ubiquitin from the E1 complex and catalyzes its covalent attachment to other proteins. In vitro catalyzes 'Lys-48'-linked polyubiquitination. Involved in endoplasmic reticulum-associated degradation (ERAD). Required for sterol-induced ubiquitination of 3-hydroxy-3-methylglutaryl coenzyme A reductase and its subsequent proteasomal degradation.</text>
</comment>
<evidence type="ECO:0000256" key="7">
    <source>
        <dbReference type="ARBA" id="ARBA00022786"/>
    </source>
</evidence>
<feature type="compositionally biased region" description="Basic and acidic residues" evidence="19">
    <location>
        <begin position="99"/>
        <end position="125"/>
    </location>
</feature>
<feature type="region of interest" description="Disordered" evidence="19">
    <location>
        <begin position="495"/>
        <end position="523"/>
    </location>
</feature>
<evidence type="ECO:0000256" key="4">
    <source>
        <dbReference type="ARBA" id="ARBA00022499"/>
    </source>
</evidence>
<organism evidence="24 25">
    <name type="scientific">Sciurus carolinensis</name>
    <name type="common">Eastern gray squirrel</name>
    <dbReference type="NCBI Taxonomy" id="30640"/>
    <lineage>
        <taxon>Eukaryota</taxon>
        <taxon>Metazoa</taxon>
        <taxon>Chordata</taxon>
        <taxon>Craniata</taxon>
        <taxon>Vertebrata</taxon>
        <taxon>Euteleostomi</taxon>
        <taxon>Mammalia</taxon>
        <taxon>Eutheria</taxon>
        <taxon>Euarchontoglires</taxon>
        <taxon>Glires</taxon>
        <taxon>Rodentia</taxon>
        <taxon>Sciuromorpha</taxon>
        <taxon>Sciuridae</taxon>
        <taxon>Sciurinae</taxon>
        <taxon>Sciurini</taxon>
        <taxon>Sciurus</taxon>
    </lineage>
</organism>
<evidence type="ECO:0000256" key="18">
    <source>
        <dbReference type="PROSITE-ProRule" id="PRU10133"/>
    </source>
</evidence>
<feature type="compositionally biased region" description="Basic and acidic residues" evidence="19">
    <location>
        <begin position="323"/>
        <end position="335"/>
    </location>
</feature>
<keyword evidence="8" id="KW-0067">ATP-binding</keyword>
<dbReference type="PROSITE" id="PS50053">
    <property type="entry name" value="UBIQUITIN_2"/>
    <property type="match status" value="1"/>
</dbReference>
<evidence type="ECO:0000256" key="13">
    <source>
        <dbReference type="ARBA" id="ARBA00065207"/>
    </source>
</evidence>
<dbReference type="PROSITE" id="PS00183">
    <property type="entry name" value="UBC_1"/>
    <property type="match status" value="1"/>
</dbReference>
<comment type="caution">
    <text evidence="24">The sequence shown here is derived from an EMBL/GenBank/DDBJ whole genome shotgun (WGS) entry which is preliminary data.</text>
</comment>
<dbReference type="InterPro" id="IPR016135">
    <property type="entry name" value="UBQ-conjugating_enzyme/RWD"/>
</dbReference>
<reference evidence="24" key="1">
    <citation type="submission" date="2020-03" db="EMBL/GenBank/DDBJ databases">
        <title>Studies in the Genomics of Life Span.</title>
        <authorList>
            <person name="Glass D."/>
        </authorList>
    </citation>
    <scope>NUCLEOTIDE SEQUENCE</scope>
    <source>
        <strain evidence="24">SUZIE</strain>
        <tissue evidence="24">Muscle</tissue>
    </source>
</reference>
<dbReference type="Proteomes" id="UP001166674">
    <property type="component" value="Unassembled WGS sequence"/>
</dbReference>
<dbReference type="Pfam" id="PF11976">
    <property type="entry name" value="Rad60-SLD"/>
    <property type="match status" value="1"/>
</dbReference>
<evidence type="ECO:0000256" key="16">
    <source>
        <dbReference type="ARBA" id="ARBA00079258"/>
    </source>
</evidence>
<comment type="similarity">
    <text evidence="2">Belongs to the ubiquitin family. SUMO subfamily.</text>
</comment>
<dbReference type="InterPro" id="IPR000608">
    <property type="entry name" value="UBC"/>
</dbReference>
<dbReference type="SUPFAM" id="SSF54495">
    <property type="entry name" value="UBC-like"/>
    <property type="match status" value="1"/>
</dbReference>
<evidence type="ECO:0000256" key="8">
    <source>
        <dbReference type="ARBA" id="ARBA00022840"/>
    </source>
</evidence>
<evidence type="ECO:0000256" key="5">
    <source>
        <dbReference type="ARBA" id="ARBA00022679"/>
    </source>
</evidence>
<keyword evidence="20" id="KW-0812">Transmembrane</keyword>
<keyword evidence="5" id="KW-0808">Transferase</keyword>
<dbReference type="CDD" id="cd16115">
    <property type="entry name" value="Ubl_SUMO2_3_4"/>
    <property type="match status" value="1"/>
</dbReference>
<feature type="transmembrane region" description="Helical" evidence="20">
    <location>
        <begin position="69"/>
        <end position="93"/>
    </location>
</feature>
<dbReference type="CDD" id="cd23796">
    <property type="entry name" value="UBCc_UBE2G2"/>
    <property type="match status" value="1"/>
</dbReference>
<dbReference type="EC" id="2.3.2.23" evidence="3"/>
<gene>
    <name evidence="24" type="ORF">SUZIE_127435</name>
</gene>
<comment type="subunit">
    <text evidence="13">Interacts with SAE2 and UBE2I. Covalently attached to a number of proteins. Interacts with USP25 (via ts SIM domain); the interaction sumoylates USP25 and inhibits its ubiquitin hydrolyzing activity. Interacts with BMAL1.</text>
</comment>
<dbReference type="InterPro" id="IPR022617">
    <property type="entry name" value="Rad60/SUMO-like_dom"/>
</dbReference>
<evidence type="ECO:0000256" key="14">
    <source>
        <dbReference type="ARBA" id="ARBA00073285"/>
    </source>
</evidence>
<keyword evidence="25" id="KW-1185">Reference proteome</keyword>
<sequence>MVPGGTRGPTPRCGLPLAGGALFLLLITAGAAQEPPGAGCSQNTNRSCEECLKNVSVVGKENRAVNFEALIIAMSVLGGTVLLGITVCCCCCCRRKRSQKPDKGDERAMREQEERRVRQEERRKQLAEQSATWAVSVGEPCEAEEVPMFPSLGTGRKCGVHTGKEPVCLVSAHGTERGEGWIGGLVRSRNLNLAGRWFPGPLRHPPGPDLAQWRWAGHAREPPRHPPSWAPAPTRVLRTPGAVPDRGLARPRRPGPPPPESCASPALRAPGASGRAGTRPVTHFQPPGTAAGRARARDTGSAHRARAPPRDAAHPTDTSGFGDKARPREQLRRESGGAQSVTRPLRAASSAAASRCRRCAAMSEEKPKEGVKTENDHINLKVAGQDGSVVQFKIKRHTPLSKLMKAYCERQGLSMRQIRFRFDGQPINETDTPAQLEMEDEDTIDVFQQQTGGMASRGTTPHPAVVLAFVVEWRACAWRDARCAPLLAAVRATHAPRKRSWRGGDPEAAPASGRGRDQAAGAAAGDMAGTALKRLMAEYKQLTLNPPEGIVAGPMNEENFFEWEALIMGPEDTCFEFGVFPAILSFPLDYPLSPPKMRFTCEMFHPNIYPDGRVCISILHAPGDDPMGYESSAERWSPVQSVEKILLSVVSMLAEPNDESGANVDASKMWRDDREQFHKIARQTVQRSLGL</sequence>
<keyword evidence="7" id="KW-0833">Ubl conjugation pathway</keyword>
<dbReference type="FunFam" id="3.10.110.10:FF:000008">
    <property type="entry name" value="Ubiquitin-conjugating enzyme E2 G2"/>
    <property type="match status" value="1"/>
</dbReference>
<dbReference type="FunFam" id="3.10.20.90:FF:000022">
    <property type="entry name" value="Small ubiquitin-related modifier"/>
    <property type="match status" value="1"/>
</dbReference>
<dbReference type="Pfam" id="PF00179">
    <property type="entry name" value="UQ_con"/>
    <property type="match status" value="1"/>
</dbReference>
<keyword evidence="20" id="KW-1133">Transmembrane helix</keyword>
<dbReference type="GO" id="GO:0061631">
    <property type="term" value="F:ubiquitin conjugating enzyme activity"/>
    <property type="evidence" value="ECO:0007669"/>
    <property type="project" value="UniProtKB-EC"/>
</dbReference>
<evidence type="ECO:0000256" key="6">
    <source>
        <dbReference type="ARBA" id="ARBA00022741"/>
    </source>
</evidence>
<comment type="catalytic activity">
    <reaction evidence="1">
        <text>S-ubiquitinyl-[E1 ubiquitin-activating enzyme]-L-cysteine + [E2 ubiquitin-conjugating enzyme]-L-cysteine = [E1 ubiquitin-activating enzyme]-L-cysteine + S-ubiquitinyl-[E2 ubiquitin-conjugating enzyme]-L-cysteine.</text>
        <dbReference type="EC" id="2.3.2.23"/>
    </reaction>
</comment>
<dbReference type="InterPro" id="IPR050113">
    <property type="entry name" value="Ub_conjugating_enzyme"/>
</dbReference>
<dbReference type="Gene3D" id="3.10.110.10">
    <property type="entry name" value="Ubiquitin Conjugating Enzyme"/>
    <property type="match status" value="1"/>
</dbReference>
<dbReference type="InterPro" id="IPR029071">
    <property type="entry name" value="Ubiquitin-like_domsf"/>
</dbReference>
<dbReference type="InterPro" id="IPR023313">
    <property type="entry name" value="UBQ-conjugating_AS"/>
</dbReference>
<dbReference type="GO" id="GO:0005524">
    <property type="term" value="F:ATP binding"/>
    <property type="evidence" value="ECO:0007669"/>
    <property type="project" value="UniProtKB-KW"/>
</dbReference>
<accession>A0AA41SWM2</accession>
<feature type="region of interest" description="Disordered" evidence="19">
    <location>
        <begin position="219"/>
        <end position="354"/>
    </location>
</feature>
<proteinExistence type="inferred from homology"/>
<evidence type="ECO:0000259" key="23">
    <source>
        <dbReference type="PROSITE" id="PS50127"/>
    </source>
</evidence>
<evidence type="ECO:0000256" key="9">
    <source>
        <dbReference type="ARBA" id="ARBA00043952"/>
    </source>
</evidence>
<dbReference type="SUPFAM" id="SSF54236">
    <property type="entry name" value="Ubiquitin-like"/>
    <property type="match status" value="1"/>
</dbReference>
<evidence type="ECO:0000256" key="21">
    <source>
        <dbReference type="SAM" id="SignalP"/>
    </source>
</evidence>
<keyword evidence="4" id="KW-1017">Isopeptide bond</keyword>
<evidence type="ECO:0000259" key="22">
    <source>
        <dbReference type="PROSITE" id="PS50053"/>
    </source>
</evidence>
<keyword evidence="20" id="KW-0472">Membrane</keyword>
<evidence type="ECO:0000256" key="2">
    <source>
        <dbReference type="ARBA" id="ARBA00009185"/>
    </source>
</evidence>
<dbReference type="Gene3D" id="3.10.20.90">
    <property type="entry name" value="Phosphatidylinositol 3-kinase Catalytic Subunit, Chain A, domain 1"/>
    <property type="match status" value="1"/>
</dbReference>
<evidence type="ECO:0000256" key="1">
    <source>
        <dbReference type="ARBA" id="ARBA00000485"/>
    </source>
</evidence>
<name>A0AA41SWM2_SCICA</name>
<dbReference type="EMBL" id="JAATJV010225632">
    <property type="protein sequence ID" value="MBZ3874337.1"/>
    <property type="molecule type" value="Genomic_DNA"/>
</dbReference>
<feature type="signal peptide" evidence="21">
    <location>
        <begin position="1"/>
        <end position="32"/>
    </location>
</feature>